<evidence type="ECO:0000313" key="4">
    <source>
        <dbReference type="Proteomes" id="UP000204391"/>
    </source>
</evidence>
<dbReference type="Proteomes" id="UP000204391">
    <property type="component" value="Chromosome"/>
</dbReference>
<accession>A0A221MIE1</accession>
<dbReference type="PANTHER" id="PTHR46112:SF2">
    <property type="entry name" value="XAA-PRO AMINOPEPTIDASE P-RELATED"/>
    <property type="match status" value="1"/>
</dbReference>
<sequence length="379" mass="42199">MKTNKHITKVREWMRGNDVDAVIVTNPANQFYLSGFKALIYSRPILLIIEGKDTAFIIPGLEEKHARADAEVDKLYVYHEYPEGVKGAEDPTELLKNHLAAKHSKGSKIAFDLAYASAALTESIRATGFELVDATEQISKMRYIKDQYEIELMEEAGRLVGLAVEATLRAAAPGVTELEVDAKGNAVLFSETVKKHPNATLDLTVMTPSGNVRTVMPHVFSNTRKLQEGDVVIHSRQVGFNGYRAELERTFIVGEASDIQRKAFEAARKAQEAALEVIKPGIAAKEVDLVARKVLEREGFAKYAIHRVGHAIGVFSHEEPYLRFDSSLQLEEGMVFCIEPGIYIPEVGGFRHSDTVIITADGYRFITDFPRDLESLTKY</sequence>
<dbReference type="SUPFAM" id="SSF55920">
    <property type="entry name" value="Creatinase/aminopeptidase"/>
    <property type="match status" value="1"/>
</dbReference>
<dbReference type="CDD" id="cd01066">
    <property type="entry name" value="APP_MetAP"/>
    <property type="match status" value="1"/>
</dbReference>
<name>A0A221MIE1_9BACI</name>
<feature type="domain" description="Peptidase M24" evidence="1">
    <location>
        <begin position="151"/>
        <end position="360"/>
    </location>
</feature>
<dbReference type="KEGG" id="vne:CFK40_10390"/>
<dbReference type="InterPro" id="IPR036005">
    <property type="entry name" value="Creatinase/aminopeptidase-like"/>
</dbReference>
<organism evidence="3 4">
    <name type="scientific">Virgibacillus necropolis</name>
    <dbReference type="NCBI Taxonomy" id="163877"/>
    <lineage>
        <taxon>Bacteria</taxon>
        <taxon>Bacillati</taxon>
        <taxon>Bacillota</taxon>
        <taxon>Bacilli</taxon>
        <taxon>Bacillales</taxon>
        <taxon>Bacillaceae</taxon>
        <taxon>Virgibacillus</taxon>
    </lineage>
</organism>
<dbReference type="Pfam" id="PF00557">
    <property type="entry name" value="Peptidase_M24"/>
    <property type="match status" value="1"/>
</dbReference>
<dbReference type="Gene3D" id="3.40.350.10">
    <property type="entry name" value="Creatinase/prolidase N-terminal domain"/>
    <property type="match status" value="1"/>
</dbReference>
<protein>
    <submittedName>
        <fullName evidence="3">X-Pro dipeptidase</fullName>
    </submittedName>
</protein>
<dbReference type="InterPro" id="IPR050659">
    <property type="entry name" value="Peptidase_M24B"/>
</dbReference>
<dbReference type="OrthoDB" id="9806388at2"/>
<reference evidence="3 4" key="1">
    <citation type="journal article" date="2003" name="Int. J. Syst. Evol. Microbiol.">
        <title>Virgibacillus carmonensis sp. nov., Virgibacillus necropolis sp. nov. and Virgibacillus picturae sp. nov., three novel species isolated from deteriorated mural paintings, transfer of the species of the genus salibacillus to Virgibacillus, as Virgibacillus marismortui comb. nov. and Virgibacillus salexigens comb. nov., and emended description of the genus Virgibacillus.</title>
        <authorList>
            <person name="Heyrman J."/>
            <person name="Logan N.A."/>
            <person name="Busse H.J."/>
            <person name="Balcaen A."/>
            <person name="Lebbe L."/>
            <person name="Rodriguez-Diaz M."/>
            <person name="Swings J."/>
            <person name="De Vos P."/>
        </authorList>
    </citation>
    <scope>NUCLEOTIDE SEQUENCE [LARGE SCALE GENOMIC DNA]</scope>
    <source>
        <strain evidence="3 4">LMG 19488</strain>
    </source>
</reference>
<dbReference type="SUPFAM" id="SSF53092">
    <property type="entry name" value="Creatinase/prolidase N-terminal domain"/>
    <property type="match status" value="1"/>
</dbReference>
<dbReference type="PANTHER" id="PTHR46112">
    <property type="entry name" value="AMINOPEPTIDASE"/>
    <property type="match status" value="1"/>
</dbReference>
<dbReference type="InterPro" id="IPR000587">
    <property type="entry name" value="Creatinase_N"/>
</dbReference>
<evidence type="ECO:0000259" key="1">
    <source>
        <dbReference type="Pfam" id="PF00557"/>
    </source>
</evidence>
<feature type="domain" description="Creatinase N-terminal" evidence="2">
    <location>
        <begin position="7"/>
        <end position="144"/>
    </location>
</feature>
<evidence type="ECO:0000313" key="3">
    <source>
        <dbReference type="EMBL" id="ASN07362.1"/>
    </source>
</evidence>
<dbReference type="InterPro" id="IPR029149">
    <property type="entry name" value="Creatin/AminoP/Spt16_N"/>
</dbReference>
<proteinExistence type="predicted"/>
<keyword evidence="4" id="KW-1185">Reference proteome</keyword>
<evidence type="ECO:0000259" key="2">
    <source>
        <dbReference type="Pfam" id="PF01321"/>
    </source>
</evidence>
<dbReference type="InterPro" id="IPR000994">
    <property type="entry name" value="Pept_M24"/>
</dbReference>
<dbReference type="EMBL" id="CP022437">
    <property type="protein sequence ID" value="ASN07362.1"/>
    <property type="molecule type" value="Genomic_DNA"/>
</dbReference>
<dbReference type="Pfam" id="PF01321">
    <property type="entry name" value="Creatinase_N"/>
    <property type="match status" value="1"/>
</dbReference>
<dbReference type="Gene3D" id="3.90.230.10">
    <property type="entry name" value="Creatinase/methionine aminopeptidase superfamily"/>
    <property type="match status" value="1"/>
</dbReference>
<dbReference type="AlphaFoldDB" id="A0A221MIE1"/>
<gene>
    <name evidence="3" type="ORF">CFK40_10390</name>
</gene>